<evidence type="ECO:0000313" key="1">
    <source>
        <dbReference type="EMBL" id="KKN29015.1"/>
    </source>
</evidence>
<gene>
    <name evidence="1" type="ORF">LCGC14_0848500</name>
</gene>
<organism evidence="1">
    <name type="scientific">marine sediment metagenome</name>
    <dbReference type="NCBI Taxonomy" id="412755"/>
    <lineage>
        <taxon>unclassified sequences</taxon>
        <taxon>metagenomes</taxon>
        <taxon>ecological metagenomes</taxon>
    </lineage>
</organism>
<comment type="caution">
    <text evidence="1">The sequence shown here is derived from an EMBL/GenBank/DDBJ whole genome shotgun (WGS) entry which is preliminary data.</text>
</comment>
<dbReference type="AlphaFoldDB" id="A0A0F9PB02"/>
<sequence length="962" mass="98433">MATTYTIDFTDIVAKPSFAIAPFTTDGPVSPNDPTLDSAASAANTSLLLHGKGVPDYGERINENLIHLLENFSSDVEPVFPTTGQLWYDTAVTTLRIFNGTAFISLDTVIISDTPPADGVAGQLWLDTSVPQLKVCFGGTTAVPFVITAVTLGASGTFGIAGDQTSFFTSPEDFSVTGSTGNDANYVVASSSFGAGTTTITVVGIIPDGTVDGDICIWLATADQFVLKAGDTMTGFLFLNADPTLALHAATKQYVDVLAAGQNELVEMLDVSLSGPPPALGSFLKVTSGVTPFWSDELIILTDVTDVTASAAEVNFLVGTTSSVQTQLDARVFTSGDSMDAGADLSFSIGGEVLGLPAVPSVDDAAASKKYVDDQIIAGGADGVLTNGTWDDVGKILTLTTSAPSVINVDQSHNHEALDLDYTILGSRALDAYFQPAALPTLGVGVAGQYAIDGLDLLKANRTLPQFNNQLSLTTTFTISAVSAGASGTFTIDSGDVTSVLVSGFQFNVEGSTGNNNTYIAASSATGAGFAGTQAINLANGAFDYKAAGTFFPTAELTNITCPAASAFVQGGAAPGSFWRIASTTTLHYVWYDVTDVGGNTDPADPGRTGITVAVLAADIDSVVATKTAAALNLVGGTPFTASPVGALVSNANNSGGNVEDAADVNSTVIIAIILQGIGVVLTTPTGLANDATVFTATVVIDGGPDGVAVTGNAVQTVGTLITQIDLDLTGGTTSLVEGNLVITSSTSGVGSTVAITEIDLFTSLADFAFFRDPIDGDDTTVVTITGTVPDSTADGVLFWDTVPVTIDNVATKNYADARTTIGRNHFTTTGPTTVFTATEGVPTYDVGSDRLWVFISGIKQIRSFEEVTEIDFSSHTIIAADHWTLDAAPTPDAHYVWYTVDAGGADPTPGGTGILVAILSADTPDEVATKTATAMDGFGGVFAATSIGGTPIVTVTNVATG</sequence>
<feature type="non-terminal residue" evidence="1">
    <location>
        <position position="962"/>
    </location>
</feature>
<name>A0A0F9PB02_9ZZZZ</name>
<protein>
    <submittedName>
        <fullName evidence="1">Uncharacterized protein</fullName>
    </submittedName>
</protein>
<proteinExistence type="predicted"/>
<reference evidence="1" key="1">
    <citation type="journal article" date="2015" name="Nature">
        <title>Complex archaea that bridge the gap between prokaryotes and eukaryotes.</title>
        <authorList>
            <person name="Spang A."/>
            <person name="Saw J.H."/>
            <person name="Jorgensen S.L."/>
            <person name="Zaremba-Niedzwiedzka K."/>
            <person name="Martijn J."/>
            <person name="Lind A.E."/>
            <person name="van Eijk R."/>
            <person name="Schleper C."/>
            <person name="Guy L."/>
            <person name="Ettema T.J."/>
        </authorList>
    </citation>
    <scope>NUCLEOTIDE SEQUENCE</scope>
</reference>
<accession>A0A0F9PB02</accession>
<dbReference type="EMBL" id="LAZR01002518">
    <property type="protein sequence ID" value="KKN29015.1"/>
    <property type="molecule type" value="Genomic_DNA"/>
</dbReference>